<keyword evidence="4" id="KW-1185">Reference proteome</keyword>
<feature type="compositionally biased region" description="Low complexity" evidence="1">
    <location>
        <begin position="511"/>
        <end position="520"/>
    </location>
</feature>
<feature type="region of interest" description="Disordered" evidence="1">
    <location>
        <begin position="100"/>
        <end position="124"/>
    </location>
</feature>
<dbReference type="Gene3D" id="2.130.10.10">
    <property type="entry name" value="YVTN repeat-like/Quinoprotein amine dehydrogenase"/>
    <property type="match status" value="1"/>
</dbReference>
<evidence type="ECO:0000259" key="2">
    <source>
        <dbReference type="PROSITE" id="PS50011"/>
    </source>
</evidence>
<dbReference type="SUPFAM" id="SSF56112">
    <property type="entry name" value="Protein kinase-like (PK-like)"/>
    <property type="match status" value="1"/>
</dbReference>
<dbReference type="InterPro" id="IPR000719">
    <property type="entry name" value="Prot_kinase_dom"/>
</dbReference>
<evidence type="ECO:0000313" key="3">
    <source>
        <dbReference type="EMBL" id="GAX81452.1"/>
    </source>
</evidence>
<evidence type="ECO:0000256" key="1">
    <source>
        <dbReference type="SAM" id="MobiDB-lite"/>
    </source>
</evidence>
<gene>
    <name evidence="3" type="ORF">CEUSTIGMA_g8881.t1</name>
</gene>
<feature type="domain" description="Protein kinase" evidence="2">
    <location>
        <begin position="1536"/>
        <end position="1794"/>
    </location>
</feature>
<dbReference type="InterPro" id="IPR036322">
    <property type="entry name" value="WD40_repeat_dom_sf"/>
</dbReference>
<organism evidence="3 4">
    <name type="scientific">Chlamydomonas eustigma</name>
    <dbReference type="NCBI Taxonomy" id="1157962"/>
    <lineage>
        <taxon>Eukaryota</taxon>
        <taxon>Viridiplantae</taxon>
        <taxon>Chlorophyta</taxon>
        <taxon>core chlorophytes</taxon>
        <taxon>Chlorophyceae</taxon>
        <taxon>CS clade</taxon>
        <taxon>Chlamydomonadales</taxon>
        <taxon>Chlamydomonadaceae</taxon>
        <taxon>Chlamydomonas</taxon>
    </lineage>
</organism>
<feature type="compositionally biased region" description="Polar residues" evidence="1">
    <location>
        <begin position="1826"/>
        <end position="1842"/>
    </location>
</feature>
<dbReference type="STRING" id="1157962.A0A250XEV7"/>
<feature type="region of interest" description="Disordered" evidence="1">
    <location>
        <begin position="1807"/>
        <end position="1847"/>
    </location>
</feature>
<proteinExistence type="predicted"/>
<feature type="region of interest" description="Disordered" evidence="1">
    <location>
        <begin position="476"/>
        <end position="530"/>
    </location>
</feature>
<reference evidence="3 4" key="1">
    <citation type="submission" date="2017-08" db="EMBL/GenBank/DDBJ databases">
        <title>Acidophilic green algal genome provides insights into adaptation to an acidic environment.</title>
        <authorList>
            <person name="Hirooka S."/>
            <person name="Hirose Y."/>
            <person name="Kanesaki Y."/>
            <person name="Higuchi S."/>
            <person name="Fujiwara T."/>
            <person name="Onuma R."/>
            <person name="Era A."/>
            <person name="Ohbayashi R."/>
            <person name="Uzuka A."/>
            <person name="Nozaki H."/>
            <person name="Yoshikawa H."/>
            <person name="Miyagishima S.Y."/>
        </authorList>
    </citation>
    <scope>NUCLEOTIDE SEQUENCE [LARGE SCALE GENOMIC DNA]</scope>
    <source>
        <strain evidence="3 4">NIES-2499</strain>
    </source>
</reference>
<feature type="region of interest" description="Disordered" evidence="1">
    <location>
        <begin position="1040"/>
        <end position="1074"/>
    </location>
</feature>
<dbReference type="GO" id="GO:0004674">
    <property type="term" value="F:protein serine/threonine kinase activity"/>
    <property type="evidence" value="ECO:0007669"/>
    <property type="project" value="TreeGrafter"/>
</dbReference>
<dbReference type="OrthoDB" id="4062651at2759"/>
<feature type="region of interest" description="Disordered" evidence="1">
    <location>
        <begin position="584"/>
        <end position="607"/>
    </location>
</feature>
<feature type="region of interest" description="Disordered" evidence="1">
    <location>
        <begin position="1401"/>
        <end position="1424"/>
    </location>
</feature>
<dbReference type="Proteomes" id="UP000232323">
    <property type="component" value="Unassembled WGS sequence"/>
</dbReference>
<feature type="region of interest" description="Disordered" evidence="1">
    <location>
        <begin position="707"/>
        <end position="759"/>
    </location>
</feature>
<feature type="compositionally biased region" description="Polar residues" evidence="1">
    <location>
        <begin position="2080"/>
        <end position="2100"/>
    </location>
</feature>
<dbReference type="Pfam" id="PF07714">
    <property type="entry name" value="PK_Tyr_Ser-Thr"/>
    <property type="match status" value="1"/>
</dbReference>
<dbReference type="SUPFAM" id="SSF50978">
    <property type="entry name" value="WD40 repeat-like"/>
    <property type="match status" value="1"/>
</dbReference>
<feature type="compositionally biased region" description="Low complexity" evidence="1">
    <location>
        <begin position="745"/>
        <end position="759"/>
    </location>
</feature>
<dbReference type="InterPro" id="IPR001245">
    <property type="entry name" value="Ser-Thr/Tyr_kinase_cat_dom"/>
</dbReference>
<dbReference type="EMBL" id="BEGY01000065">
    <property type="protein sequence ID" value="GAX81452.1"/>
    <property type="molecule type" value="Genomic_DNA"/>
</dbReference>
<feature type="region of interest" description="Disordered" evidence="1">
    <location>
        <begin position="2080"/>
        <end position="2104"/>
    </location>
</feature>
<comment type="caution">
    <text evidence="3">The sequence shown here is derived from an EMBL/GenBank/DDBJ whole genome shotgun (WGS) entry which is preliminary data.</text>
</comment>
<dbReference type="InterPro" id="IPR011009">
    <property type="entry name" value="Kinase-like_dom_sf"/>
</dbReference>
<dbReference type="PANTHER" id="PTHR44329">
    <property type="entry name" value="SERINE/THREONINE-PROTEIN KINASE TNNI3K-RELATED"/>
    <property type="match status" value="1"/>
</dbReference>
<accession>A0A250XEV7</accession>
<dbReference type="InterPro" id="IPR051681">
    <property type="entry name" value="Ser/Thr_Kinases-Pseudokinases"/>
</dbReference>
<evidence type="ECO:0000313" key="4">
    <source>
        <dbReference type="Proteomes" id="UP000232323"/>
    </source>
</evidence>
<feature type="compositionally biased region" description="Low complexity" evidence="1">
    <location>
        <begin position="1807"/>
        <end position="1823"/>
    </location>
</feature>
<dbReference type="GO" id="GO:0005524">
    <property type="term" value="F:ATP binding"/>
    <property type="evidence" value="ECO:0007669"/>
    <property type="project" value="InterPro"/>
</dbReference>
<dbReference type="PROSITE" id="PS50011">
    <property type="entry name" value="PROTEIN_KINASE_DOM"/>
    <property type="match status" value="1"/>
</dbReference>
<dbReference type="InterPro" id="IPR015943">
    <property type="entry name" value="WD40/YVTN_repeat-like_dom_sf"/>
</dbReference>
<sequence>MNHDDARGARGEVQEALQLTQDAVKALHLSVTQDPLPSHRDIARDVVDAAVLALGRMHDAAILRILEPRAIVLSAFTLRQTARQAQAYVDRIKDAVAERVGRNKDRSKWQPSPVSYSNRDEPVSDPASAAATHLAFCGCFGSASASRKELVTKTQQISPAAATSHSSLVKSDSVHLLGQSSRDWEVLLSQCKEQCERLLNAELLEQCSAAAGHHNHLQPSPSWGLLSTFQHSYSNLPSCPPSGYVSPSPPTTSSALTSPQVTVISGRGIEAIRQAIRAESSTPESSTAVMDSISAGHKDGTMIAASGSWTQGRPITPESVINTSLNARPKSGGGLASGVNSSSNMSTNMSAAGMWVNEAAGYQQYGYGATTVMEEDQAGALSSLTHPVLEPSYSIGSSLGGLSSVAEAASTGASGGSYLHTFPHQTGGMTAQPAPFYSMTQFSVQGAADARDGAGQPGAVHMVTYSATAATAVAATSVQSGSRPPQHIPSLPPVMEGLDENPHTRARPTPRETTSPPSTHQHCFPPSGAEVLHQLPPLSSLEGQYSLMNSSASRLATNDVSHQQSALESSSSAVGRLNGAVGIATKSRGGGSGLVARSTSYVPPSPEDVERALHLQQQQDRRLHHIWATATSTSNLIGHHAESTTVPEDYYMNYRSSTRLSQQQFPQKLVTTNIIPFKVGQLRKSSRKEAGPMVILCLKTSCLPPPAAPHSALPSSAKHDASSTAGRSSHVSSRQHSSELAHNPSVASSQLSSSFKSTLESSEIQPAGVMEHGYGHFPWKKSNTAHGISGAGMMDVLPASVLGSGRSSHHHQHQEATSGVAASMQLLAVTGQRTLVVYDSSRPTEPDSIGSDGVIRYPPPAAGSAVDNHGITTIAAAAAGTRTAYPPQIISCTVHHATSMLWMGHTDGSISVHFPGLDNTSGSSNVMIPEHLHPSGKLDFKTLRLPNDDAKDKPGRVAAMAAATEKHNSDMTPLISPAAVYQPAPVTALCCTEDDVHNDKAAVVIWAGDASGRFLAVKYDSASHSVQLVHPLTALTYPSASSRRKQDLPRNPHHDSSTSATLVDAGGTGGTSSGTTTVGTVTSILSKGGLVVATSLSGLLHLIRAADVGRAAVVQLGATNFGARYGPCYCMATLPWRPDNPRPHTPETLAWRLLTGHGSGQCLVWDLSNARAAAVCTLGMVGGPPVRGICVSCELHCMVLGLEDGQLSVCPLPSASMAGGLMEEVPSGKVPVWVLQQELTRAHNSRMTAFTSMRYGASSYQLATGSAAGGIKIWDVAVLRKQASVKGMDFPPAYSPSTEPYYTQNIYQVHLQRDKGLVGPDFQGPGLTAAAVIMIGKTSTPQVRDQAEEVHDDGGVHAHGGRDTLFLESHQTYESAPAAALQGMPTSIHMEAIPFAALQKHPLPGQGSNGSVERTSSASIRPLSKGDSFPGFTASGAIEAISVGGSEGGGGVDSNAATTGRTEIHFASEGGASAATASSSFASGNKHYLRSPDRGTSSSKAVQTQLLLHSGSDPAQVVSDWMASQSYHNVIKREELRIIEEIGRGAEGSVFLGRWHHISVAVKEMHPQRSPFTRLQDIAKDISEEGLCLDPPRIVTEYYPLGSLFAIISKAREGDQRVIHQLSWARRLQMLHNIAAGMAYLHSRSYVHGDLRSPNIFVGLDGHVKIGDFGFARLLGEGRECTDVSNRTTNPRWLAPEVLIAGISSRASDVFSFSIIMWEMLTLQIPYTGYFSLQVTYHHTLDSFRPDIPPDSELPVSLKVNLDPFKALMCECWHQDPDMRPSFSEVAARLSALMHWQNTVGRIRAQMHAATKAMKQQQQQAAAPHNSATAGETATPSRSSSVNGGGGAHILSSASMYNGQASSSATVGQSSAMMWAHQQQQQKGGDPQSSSLLRDHLMPRAGVDDSSKTTGHHITHLMMMNSSLSVKTEESFEDGMQFEAMQSSPHDLNPVATAKHHFDEISKIEESQETAAAWSVSAAEPCSPFGSAVGFAAAAASEDCDQFSAPSSLVGGLYPSSTVSSSAFMTSGAGAMGYGALAGGRQQQGLLEEELPSMPLPGLPNTALTTAAAAWLNSVVTANKSKTRQQGPSVSSGSQLQPHTSADHAAVCAPAAASGETHLQQWSRRRLDLDIADKVQDASFPVLPVVAKAAEGLSLLPPATAKDEASRAVLAAVPQWDADVQMYKHAWGA</sequence>
<protein>
    <recommendedName>
        <fullName evidence="2">Protein kinase domain-containing protein</fullName>
    </recommendedName>
</protein>
<dbReference type="Gene3D" id="1.10.510.10">
    <property type="entry name" value="Transferase(Phosphotransferase) domain 1"/>
    <property type="match status" value="1"/>
</dbReference>
<dbReference type="PANTHER" id="PTHR44329:SF289">
    <property type="entry name" value="SERINE_THREONINE-PROTEIN KINASE VIK"/>
    <property type="match status" value="1"/>
</dbReference>
<feature type="compositionally biased region" description="Polar residues" evidence="1">
    <location>
        <begin position="1409"/>
        <end position="1419"/>
    </location>
</feature>
<feature type="compositionally biased region" description="Basic and acidic residues" evidence="1">
    <location>
        <begin position="1044"/>
        <end position="1056"/>
    </location>
</feature>
<name>A0A250XEV7_9CHLO</name>